<evidence type="ECO:0000256" key="1">
    <source>
        <dbReference type="SAM" id="MobiDB-lite"/>
    </source>
</evidence>
<feature type="region of interest" description="Disordered" evidence="1">
    <location>
        <begin position="1"/>
        <end position="20"/>
    </location>
</feature>
<dbReference type="AlphaFoldDB" id="A0A2P2PF77"/>
<dbReference type="EMBL" id="GGEC01072891">
    <property type="protein sequence ID" value="MBX53375.1"/>
    <property type="molecule type" value="Transcribed_RNA"/>
</dbReference>
<proteinExistence type="predicted"/>
<evidence type="ECO:0000313" key="2">
    <source>
        <dbReference type="EMBL" id="MBX53375.1"/>
    </source>
</evidence>
<name>A0A2P2PF77_RHIMU</name>
<sequence length="20" mass="2263">MMIPQKLLSSSVSLVDRSRD</sequence>
<organism evidence="2">
    <name type="scientific">Rhizophora mucronata</name>
    <name type="common">Asiatic mangrove</name>
    <dbReference type="NCBI Taxonomy" id="61149"/>
    <lineage>
        <taxon>Eukaryota</taxon>
        <taxon>Viridiplantae</taxon>
        <taxon>Streptophyta</taxon>
        <taxon>Embryophyta</taxon>
        <taxon>Tracheophyta</taxon>
        <taxon>Spermatophyta</taxon>
        <taxon>Magnoliopsida</taxon>
        <taxon>eudicotyledons</taxon>
        <taxon>Gunneridae</taxon>
        <taxon>Pentapetalae</taxon>
        <taxon>rosids</taxon>
        <taxon>fabids</taxon>
        <taxon>Malpighiales</taxon>
        <taxon>Rhizophoraceae</taxon>
        <taxon>Rhizophora</taxon>
    </lineage>
</organism>
<protein>
    <submittedName>
        <fullName evidence="2">Uncharacterized protein</fullName>
    </submittedName>
</protein>
<reference evidence="2" key="1">
    <citation type="submission" date="2018-02" db="EMBL/GenBank/DDBJ databases">
        <title>Rhizophora mucronata_Transcriptome.</title>
        <authorList>
            <person name="Meera S.P."/>
            <person name="Sreeshan A."/>
            <person name="Augustine A."/>
        </authorList>
    </citation>
    <scope>NUCLEOTIDE SEQUENCE</scope>
    <source>
        <tissue evidence="2">Leaf</tissue>
    </source>
</reference>
<accession>A0A2P2PF77</accession>
<feature type="compositionally biased region" description="Low complexity" evidence="1">
    <location>
        <begin position="7"/>
        <end position="20"/>
    </location>
</feature>